<dbReference type="RefSeq" id="WP_085510339.1">
    <property type="nucleotide sequence ID" value="NZ_FXAP01000001.1"/>
</dbReference>
<reference evidence="3 4" key="1">
    <citation type="submission" date="2018-11" db="EMBL/GenBank/DDBJ databases">
        <title>Sequencing the genomes of 1000 actinobacteria strains.</title>
        <authorList>
            <person name="Klenk H.-P."/>
        </authorList>
    </citation>
    <scope>NUCLEOTIDE SEQUENCE [LARGE SCALE GENOMIC DNA]</scope>
    <source>
        <strain evidence="3 4">DSM 14012</strain>
    </source>
</reference>
<dbReference type="EMBL" id="RKHL01000001">
    <property type="protein sequence ID" value="ROR81094.1"/>
    <property type="molecule type" value="Genomic_DNA"/>
</dbReference>
<comment type="caution">
    <text evidence="3">The sequence shown here is derived from an EMBL/GenBank/DDBJ whole genome shotgun (WGS) entry which is preliminary data.</text>
</comment>
<keyword evidence="3" id="KW-0378">Hydrolase</keyword>
<dbReference type="AlphaFoldDB" id="A0A3N2C1B3"/>
<evidence type="ECO:0000313" key="3">
    <source>
        <dbReference type="EMBL" id="ROR81094.1"/>
    </source>
</evidence>
<dbReference type="Proteomes" id="UP000266915">
    <property type="component" value="Unassembled WGS sequence"/>
</dbReference>
<name>A0A3N2C1B3_9MICO</name>
<keyword evidence="3" id="KW-0547">Nucleotide-binding</keyword>
<proteinExistence type="predicted"/>
<evidence type="ECO:0000256" key="1">
    <source>
        <dbReference type="SAM" id="MobiDB-lite"/>
    </source>
</evidence>
<feature type="region of interest" description="Disordered" evidence="1">
    <location>
        <begin position="128"/>
        <end position="152"/>
    </location>
</feature>
<keyword evidence="3" id="KW-0347">Helicase</keyword>
<organism evidence="3 4">
    <name type="scientific">Plantibacter flavus</name>
    <dbReference type="NCBI Taxonomy" id="150123"/>
    <lineage>
        <taxon>Bacteria</taxon>
        <taxon>Bacillati</taxon>
        <taxon>Actinomycetota</taxon>
        <taxon>Actinomycetes</taxon>
        <taxon>Micrococcales</taxon>
        <taxon>Microbacteriaceae</taxon>
        <taxon>Plantibacter</taxon>
    </lineage>
</organism>
<evidence type="ECO:0000313" key="4">
    <source>
        <dbReference type="Proteomes" id="UP000266915"/>
    </source>
</evidence>
<dbReference type="Pfam" id="PF13625">
    <property type="entry name" value="Helicase_C_3"/>
    <property type="match status" value="1"/>
</dbReference>
<dbReference type="GO" id="GO:0004386">
    <property type="term" value="F:helicase activity"/>
    <property type="evidence" value="ECO:0007669"/>
    <property type="project" value="UniProtKB-KW"/>
</dbReference>
<sequence>MGEAFAIARRLRELPDDALRRLTPDRRASSARIADFFDFAEALLDDASVARRMALLDRDTLAVLAAALDETERQSLATTLGREQSEVDAALERLEADVLVLDDGAGPIRPVSAVSAVFEEWAASGKPGRAELQLPAEAPTSHTTRPSPDTDALASERAAGAVGIVGESLHELDREPARLLGRGAPSMPDLKRLAAAAASTPDQIELALSVASAAGLTDAIGSAIRVSEVGEAWLASATAERWLRLATAWRDAIPATVRDHILTAYRRGSVDLVEELSWWYPLAEDAVVTPTRAVDAVAELLGITVDGATSGFGRLLVDDHAADAASTLASMLPAEVSQVVLQDDLTVIALGPPTAELDVRLRALAEPEGRAQASRYRITTASVTRALADGDTAEDLLAYLESISLTGVPQPLRYLVSEAASRFGLVRVGTIRASADASADPGRSSYIRSDDTGLIAAISVDQSLVALGLRPSDEHRLTSRIEASTVYWALHDARYPVVAEDDGGTPLRIRRQPVMRTSLSAPAASTEPDLVSRLRADDSGDTSSAWLAKQLEIAVRDHTPVTVQLQHGERRSTFTIEPVSLAGGRLRGLDRSADVERTLPLAMITEVRIAG</sequence>
<keyword evidence="4" id="KW-1185">Reference proteome</keyword>
<gene>
    <name evidence="3" type="ORF">EDD42_1144</name>
</gene>
<keyword evidence="3" id="KW-0067">ATP-binding</keyword>
<feature type="domain" description="Helicase XPB/Ssl2 N-terminal" evidence="2">
    <location>
        <begin position="339"/>
        <end position="470"/>
    </location>
</feature>
<accession>A0A3N2C1B3</accession>
<evidence type="ECO:0000259" key="2">
    <source>
        <dbReference type="Pfam" id="PF13625"/>
    </source>
</evidence>
<protein>
    <submittedName>
        <fullName evidence="3">XPB/Ssl2-like helicase family protein</fullName>
    </submittedName>
</protein>
<dbReference type="InterPro" id="IPR032830">
    <property type="entry name" value="XPB/Ssl2_N"/>
</dbReference>